<dbReference type="InterPro" id="IPR014612">
    <property type="entry name" value="Pop7/Rpp20"/>
</dbReference>
<keyword evidence="2" id="KW-0819">tRNA processing</keyword>
<dbReference type="InterPro" id="IPR020241">
    <property type="entry name" value="RNase_P/MRP_Pop7_fungi"/>
</dbReference>
<protein>
    <submittedName>
        <fullName evidence="5">Uncharacterized protein</fullName>
    </submittedName>
</protein>
<gene>
    <name evidence="5" type="ORF">P8C59_009135</name>
</gene>
<dbReference type="GO" id="GO:0000294">
    <property type="term" value="P:nuclear-transcribed mRNA catabolic process, RNase MRP-dependent"/>
    <property type="evidence" value="ECO:0007669"/>
    <property type="project" value="TreeGrafter"/>
</dbReference>
<name>A0AAD9MFA7_9PEZI</name>
<feature type="compositionally biased region" description="Low complexity" evidence="4">
    <location>
        <begin position="115"/>
        <end position="125"/>
    </location>
</feature>
<accession>A0AAD9MFA7</accession>
<dbReference type="GO" id="GO:0034965">
    <property type="term" value="P:intronic box C/D snoRNA processing"/>
    <property type="evidence" value="ECO:0007669"/>
    <property type="project" value="TreeGrafter"/>
</dbReference>
<evidence type="ECO:0000313" key="5">
    <source>
        <dbReference type="EMBL" id="KAK2074969.1"/>
    </source>
</evidence>
<evidence type="ECO:0000256" key="4">
    <source>
        <dbReference type="SAM" id="MobiDB-lite"/>
    </source>
</evidence>
<keyword evidence="6" id="KW-1185">Reference proteome</keyword>
<sequence>MPPDKAEGASAPVNALPNRPETKMAPVAKGFRIQKRPIPGRFPPGTRAAPPIADPSGYVPAPRGAHTVVVYVRAAAPFMSLVSRVRKALAKTDRRAGSRRQGGAPLAARVAALKTAAEGQQQQQQDPPSQALFGQGREGDDDVVLVGTGKAIAKTVQVGAFLTRDTELVIVPRTRTLRTVDDLVAVENADGVAEDGARVRNVSCLEVGVRWKT</sequence>
<dbReference type="GO" id="GO:0000171">
    <property type="term" value="F:ribonuclease MRP activity"/>
    <property type="evidence" value="ECO:0007669"/>
    <property type="project" value="TreeGrafter"/>
</dbReference>
<comment type="caution">
    <text evidence="5">The sequence shown here is derived from an EMBL/GenBank/DDBJ whole genome shotgun (WGS) entry which is preliminary data.</text>
</comment>
<dbReference type="PANTHER" id="PTHR28256">
    <property type="entry name" value="RIBONUCLEASES P/MRP PROTEIN SUBUNIT POP7"/>
    <property type="match status" value="1"/>
</dbReference>
<evidence type="ECO:0000256" key="2">
    <source>
        <dbReference type="ARBA" id="ARBA00022694"/>
    </source>
</evidence>
<dbReference type="EMBL" id="JAQQPM010000009">
    <property type="protein sequence ID" value="KAK2074969.1"/>
    <property type="molecule type" value="Genomic_DNA"/>
</dbReference>
<evidence type="ECO:0000313" key="6">
    <source>
        <dbReference type="Proteomes" id="UP001217918"/>
    </source>
</evidence>
<dbReference type="GO" id="GO:0006364">
    <property type="term" value="P:rRNA processing"/>
    <property type="evidence" value="ECO:0007669"/>
    <property type="project" value="TreeGrafter"/>
</dbReference>
<dbReference type="PANTHER" id="PTHR28256:SF1">
    <property type="entry name" value="RIBONUCLEASES P_MRP PROTEIN SUBUNIT POP7"/>
    <property type="match status" value="1"/>
</dbReference>
<keyword evidence="3" id="KW-0539">Nucleus</keyword>
<proteinExistence type="predicted"/>
<comment type="subcellular location">
    <subcellularLocation>
        <location evidence="1">Nucleus</location>
    </subcellularLocation>
</comment>
<dbReference type="InterPro" id="IPR036882">
    <property type="entry name" value="Alba-like_dom_sf"/>
</dbReference>
<feature type="region of interest" description="Disordered" evidence="4">
    <location>
        <begin position="1"/>
        <end position="55"/>
    </location>
</feature>
<dbReference type="GO" id="GO:0001682">
    <property type="term" value="P:tRNA 5'-leader removal"/>
    <property type="evidence" value="ECO:0007669"/>
    <property type="project" value="InterPro"/>
</dbReference>
<feature type="region of interest" description="Disordered" evidence="4">
    <location>
        <begin position="115"/>
        <end position="137"/>
    </location>
</feature>
<dbReference type="Gene3D" id="3.30.110.20">
    <property type="entry name" value="Alba-like domain"/>
    <property type="match status" value="1"/>
</dbReference>
<dbReference type="AlphaFoldDB" id="A0AAD9MFA7"/>
<evidence type="ECO:0000256" key="3">
    <source>
        <dbReference type="ARBA" id="ARBA00023242"/>
    </source>
</evidence>
<dbReference type="GO" id="GO:0000172">
    <property type="term" value="C:ribonuclease MRP complex"/>
    <property type="evidence" value="ECO:0007669"/>
    <property type="project" value="InterPro"/>
</dbReference>
<organism evidence="5 6">
    <name type="scientific">Phyllachora maydis</name>
    <dbReference type="NCBI Taxonomy" id="1825666"/>
    <lineage>
        <taxon>Eukaryota</taxon>
        <taxon>Fungi</taxon>
        <taxon>Dikarya</taxon>
        <taxon>Ascomycota</taxon>
        <taxon>Pezizomycotina</taxon>
        <taxon>Sordariomycetes</taxon>
        <taxon>Sordariomycetidae</taxon>
        <taxon>Phyllachorales</taxon>
        <taxon>Phyllachoraceae</taxon>
        <taxon>Phyllachora</taxon>
    </lineage>
</organism>
<dbReference type="Pfam" id="PF12328">
    <property type="entry name" value="Rpp20"/>
    <property type="match status" value="1"/>
</dbReference>
<dbReference type="GO" id="GO:0003723">
    <property type="term" value="F:RNA binding"/>
    <property type="evidence" value="ECO:0007669"/>
    <property type="project" value="TreeGrafter"/>
</dbReference>
<dbReference type="GO" id="GO:0005655">
    <property type="term" value="C:nucleolar ribonuclease P complex"/>
    <property type="evidence" value="ECO:0007669"/>
    <property type="project" value="InterPro"/>
</dbReference>
<reference evidence="5" key="1">
    <citation type="journal article" date="2023" name="Mol. Plant Microbe Interact.">
        <title>Elucidating the Obligate Nature and Biological Capacity of an Invasive Fungal Corn Pathogen.</title>
        <authorList>
            <person name="MacCready J.S."/>
            <person name="Roggenkamp E.M."/>
            <person name="Gdanetz K."/>
            <person name="Chilvers M.I."/>
        </authorList>
    </citation>
    <scope>NUCLEOTIDE SEQUENCE</scope>
    <source>
        <strain evidence="5">PM02</strain>
    </source>
</reference>
<dbReference type="GO" id="GO:0004526">
    <property type="term" value="F:ribonuclease P activity"/>
    <property type="evidence" value="ECO:0007669"/>
    <property type="project" value="TreeGrafter"/>
</dbReference>
<evidence type="ECO:0000256" key="1">
    <source>
        <dbReference type="ARBA" id="ARBA00004123"/>
    </source>
</evidence>
<dbReference type="Proteomes" id="UP001217918">
    <property type="component" value="Unassembled WGS sequence"/>
</dbReference>